<feature type="compositionally biased region" description="Polar residues" evidence="1">
    <location>
        <begin position="527"/>
        <end position="541"/>
    </location>
</feature>
<evidence type="ECO:0000313" key="3">
    <source>
        <dbReference type="Ensembl" id="ENSPSTP00000019428.1"/>
    </source>
</evidence>
<proteinExistence type="predicted"/>
<dbReference type="FunFam" id="2.30.42.10:FF:000040">
    <property type="entry name" value="partitioning defective 3 homolog isoform X2"/>
    <property type="match status" value="1"/>
</dbReference>
<dbReference type="Gene3D" id="2.30.42.10">
    <property type="match status" value="2"/>
</dbReference>
<dbReference type="GO" id="GO:0043296">
    <property type="term" value="C:apical junction complex"/>
    <property type="evidence" value="ECO:0007669"/>
    <property type="project" value="TreeGrafter"/>
</dbReference>
<feature type="compositionally biased region" description="Polar residues" evidence="1">
    <location>
        <begin position="196"/>
        <end position="205"/>
    </location>
</feature>
<feature type="domain" description="PDZ" evidence="2">
    <location>
        <begin position="26"/>
        <end position="102"/>
    </location>
</feature>
<feature type="compositionally biased region" description="Basic and acidic residues" evidence="1">
    <location>
        <begin position="494"/>
        <end position="519"/>
    </location>
</feature>
<dbReference type="InterPro" id="IPR052213">
    <property type="entry name" value="PAR3"/>
</dbReference>
<dbReference type="GO" id="GO:0045197">
    <property type="term" value="P:establishment or maintenance of epithelial cell apical/basal polarity"/>
    <property type="evidence" value="ECO:0007669"/>
    <property type="project" value="TreeGrafter"/>
</dbReference>
<dbReference type="GO" id="GO:0016324">
    <property type="term" value="C:apical plasma membrane"/>
    <property type="evidence" value="ECO:0007669"/>
    <property type="project" value="TreeGrafter"/>
</dbReference>
<dbReference type="GO" id="GO:0008104">
    <property type="term" value="P:intracellular protein localization"/>
    <property type="evidence" value="ECO:0007669"/>
    <property type="project" value="TreeGrafter"/>
</dbReference>
<dbReference type="CDD" id="cd06691">
    <property type="entry name" value="PDZ1_Par3-like"/>
    <property type="match status" value="1"/>
</dbReference>
<dbReference type="Ensembl" id="ENSPSTT00000020362.1">
    <property type="protein sequence ID" value="ENSPSTP00000019428.1"/>
    <property type="gene ID" value="ENSPSTG00000014006.1"/>
</dbReference>
<dbReference type="Proteomes" id="UP000694428">
    <property type="component" value="Unplaced"/>
</dbReference>
<feature type="compositionally biased region" description="Basic and acidic residues" evidence="1">
    <location>
        <begin position="542"/>
        <end position="563"/>
    </location>
</feature>
<dbReference type="InterPro" id="IPR001478">
    <property type="entry name" value="PDZ"/>
</dbReference>
<dbReference type="GO" id="GO:0005912">
    <property type="term" value="C:adherens junction"/>
    <property type="evidence" value="ECO:0007669"/>
    <property type="project" value="TreeGrafter"/>
</dbReference>
<protein>
    <submittedName>
        <fullName evidence="3">Par-3 family cell polarity regulator</fullName>
    </submittedName>
</protein>
<dbReference type="SUPFAM" id="SSF50156">
    <property type="entry name" value="PDZ domain-like"/>
    <property type="match status" value="2"/>
</dbReference>
<dbReference type="GO" id="GO:0005938">
    <property type="term" value="C:cell cortex"/>
    <property type="evidence" value="ECO:0007669"/>
    <property type="project" value="TreeGrafter"/>
</dbReference>
<sequence length="784" mass="88584">MFVWGFLVRSRYMFIFPHSSLSHSDMVKLVEVSNDGGPLGIHVVPFSARGGRTLGLLVKRLEKGGKAEQENLFCENDCIVRINDGDLRNRRFEQAQHMFRQAMRTPFIWFHVVPAANKEQYEQLSQSEKNMYYSNRFSPDSQYNDSKNIHNSGLHTLQRMSRAGNQSDQTESYSQLPHSVNSSGKPPSGLVPSPQKVLTSTANSGYNTKKIGKRLSIQLRKGKAPVHFSYTVRYIGVVYVLVSSAIILGMAVNGVDLTGKTQEEVVSLLRSTKMGGTVSLLIFRQEETFHPRELVRKIERIMWRSLLMEGPRRGKRLCVTNFSLSVQLESPGSPSGPELPIETLLDDRERRISHSLYSGIEGLSESPTRNAALSRIMGKYQLSPTVNMPQDDTVIIEDDRLSVLPPHLSDQSSSSSHDDVGFGTVDAGGWAKAAINESTDCTLSPDVDPVLAFQREGFGRQSMSEKRTKQFSDASQLEFVKTRKSKSMDLGIADETKLSTMDDQKTVEEDTEESSRSGRESVSTASDQPSHSLERQMNGSQDKGDRKKAGKEKKKDRDKEKDKIKAKKGMLKGLGDMFRKQESPTKQEKTEEIKLSSSLLLAQSFCSPTEDCPVKEDLQVINKQCCYLIFVYIMPFGSVLLYCSSGALQRNCSRRWQFLSIDHFHPPSFSNRSTPNNHDRIQRLRQEFQQAKQDEDVEDRRRTYSFEQPWVSEHTVHPIWKLAPTSILPALARSKAGLSQGCLLPALRLFCWPHFCYIDVCFIFKLLQYSVLCMCSTICSVFRL</sequence>
<dbReference type="AlphaFoldDB" id="A0A8C9FTX4"/>
<dbReference type="GO" id="GO:0030010">
    <property type="term" value="P:establishment of cell polarity"/>
    <property type="evidence" value="ECO:0007669"/>
    <property type="project" value="TreeGrafter"/>
</dbReference>
<evidence type="ECO:0000259" key="2">
    <source>
        <dbReference type="PROSITE" id="PS50106"/>
    </source>
</evidence>
<accession>A0A8C9FTX4</accession>
<name>A0A8C9FTX4_PAVCR</name>
<organism evidence="3 4">
    <name type="scientific">Pavo cristatus</name>
    <name type="common">Indian peafowl</name>
    <name type="synonym">Blue peafowl</name>
    <dbReference type="NCBI Taxonomy" id="9049"/>
    <lineage>
        <taxon>Eukaryota</taxon>
        <taxon>Metazoa</taxon>
        <taxon>Chordata</taxon>
        <taxon>Craniata</taxon>
        <taxon>Vertebrata</taxon>
        <taxon>Euteleostomi</taxon>
        <taxon>Archelosauria</taxon>
        <taxon>Archosauria</taxon>
        <taxon>Dinosauria</taxon>
        <taxon>Saurischia</taxon>
        <taxon>Theropoda</taxon>
        <taxon>Coelurosauria</taxon>
        <taxon>Aves</taxon>
        <taxon>Neognathae</taxon>
        <taxon>Galloanserae</taxon>
        <taxon>Galliformes</taxon>
        <taxon>Phasianidae</taxon>
        <taxon>Phasianinae</taxon>
        <taxon>Pavo</taxon>
    </lineage>
</organism>
<dbReference type="InterPro" id="IPR036034">
    <property type="entry name" value="PDZ_sf"/>
</dbReference>
<reference evidence="3" key="1">
    <citation type="submission" date="2025-08" db="UniProtKB">
        <authorList>
            <consortium name="Ensembl"/>
        </authorList>
    </citation>
    <scope>IDENTIFICATION</scope>
</reference>
<feature type="region of interest" description="Disordered" evidence="1">
    <location>
        <begin position="491"/>
        <end position="566"/>
    </location>
</feature>
<dbReference type="PANTHER" id="PTHR16484">
    <property type="entry name" value="PARTITIONING DEFECTIVE 3 RELATED"/>
    <property type="match status" value="1"/>
</dbReference>
<dbReference type="GO" id="GO:0035091">
    <property type="term" value="F:phosphatidylinositol binding"/>
    <property type="evidence" value="ECO:0007669"/>
    <property type="project" value="TreeGrafter"/>
</dbReference>
<evidence type="ECO:0000256" key="1">
    <source>
        <dbReference type="SAM" id="MobiDB-lite"/>
    </source>
</evidence>
<keyword evidence="4" id="KW-1185">Reference proteome</keyword>
<dbReference type="PANTHER" id="PTHR16484:SF10">
    <property type="entry name" value="PARTITIONING DEFECTIVE 3 HOMOLOG"/>
    <property type="match status" value="1"/>
</dbReference>
<dbReference type="GO" id="GO:0007155">
    <property type="term" value="P:cell adhesion"/>
    <property type="evidence" value="ECO:0007669"/>
    <property type="project" value="TreeGrafter"/>
</dbReference>
<reference evidence="3" key="2">
    <citation type="submission" date="2025-09" db="UniProtKB">
        <authorList>
            <consortium name="Ensembl"/>
        </authorList>
    </citation>
    <scope>IDENTIFICATION</scope>
</reference>
<dbReference type="SMART" id="SM00228">
    <property type="entry name" value="PDZ"/>
    <property type="match status" value="2"/>
</dbReference>
<dbReference type="GO" id="GO:0000226">
    <property type="term" value="P:microtubule cytoskeleton organization"/>
    <property type="evidence" value="ECO:0007669"/>
    <property type="project" value="TreeGrafter"/>
</dbReference>
<feature type="region of interest" description="Disordered" evidence="1">
    <location>
        <begin position="160"/>
        <end position="205"/>
    </location>
</feature>
<dbReference type="PROSITE" id="PS50106">
    <property type="entry name" value="PDZ"/>
    <property type="match status" value="1"/>
</dbReference>
<dbReference type="GO" id="GO:0051660">
    <property type="term" value="P:establishment of centrosome localization"/>
    <property type="evidence" value="ECO:0007669"/>
    <property type="project" value="TreeGrafter"/>
</dbReference>
<feature type="compositionally biased region" description="Polar residues" evidence="1">
    <location>
        <begin position="160"/>
        <end position="185"/>
    </location>
</feature>
<dbReference type="Pfam" id="PF00595">
    <property type="entry name" value="PDZ"/>
    <property type="match status" value="1"/>
</dbReference>
<evidence type="ECO:0000313" key="4">
    <source>
        <dbReference type="Proteomes" id="UP000694428"/>
    </source>
</evidence>